<evidence type="ECO:0000313" key="2">
    <source>
        <dbReference type="Proteomes" id="UP000326202"/>
    </source>
</evidence>
<dbReference type="OrthoDB" id="7366995at2"/>
<protein>
    <recommendedName>
        <fullName evidence="3">Sulfotransferase family protein</fullName>
    </recommendedName>
</protein>
<sequence>MMGGPVLLKSRQVSVISDPMALRLRMGTLLARSRSMFHLAPSQPRRIFFMHIPKTGGMTAQQYLTCCLGGKRGGRRCKLGEIYLHQSPDERKIERARASRFICGHFSWASVERIGIRDDDYIFTFLREPRSRLQSFYRVMTNYPKDHLTEAVMSRVERCRDMSQLDMFTTSDLDLRNMIDNYMVRQLSGRLVDYPFRESEWPALLEIAKRNLRRLNRVGLQETYEADFGRVLCDLDLPRLPVIPRDNATDDVVKRAWVKGKTYQENPADIQAAMAPLVRWDDALYDYARELRASGAFGPVA</sequence>
<proteinExistence type="predicted"/>
<dbReference type="SUPFAM" id="SSF52540">
    <property type="entry name" value="P-loop containing nucleoside triphosphate hydrolases"/>
    <property type="match status" value="1"/>
</dbReference>
<gene>
    <name evidence="1" type="ORF">FRZ44_03430</name>
</gene>
<accession>A0A5J6MCL8</accession>
<evidence type="ECO:0000313" key="1">
    <source>
        <dbReference type="EMBL" id="QEX15063.1"/>
    </source>
</evidence>
<dbReference type="Gene3D" id="3.40.50.300">
    <property type="entry name" value="P-loop containing nucleotide triphosphate hydrolases"/>
    <property type="match status" value="1"/>
</dbReference>
<reference evidence="1 2" key="1">
    <citation type="submission" date="2019-08" db="EMBL/GenBank/DDBJ databases">
        <title>Hyperibacter terrae gen. nov., sp. nov. and Hyperibacter viscosus sp. nov., two new members in the family Rhodospirillaceae isolated from the rhizosphere of Hypericum perforatum.</title>
        <authorList>
            <person name="Noviana Z."/>
        </authorList>
    </citation>
    <scope>NUCLEOTIDE SEQUENCE [LARGE SCALE GENOMIC DNA]</scope>
    <source>
        <strain evidence="1 2">R5913</strain>
    </source>
</reference>
<dbReference type="Proteomes" id="UP000326202">
    <property type="component" value="Chromosome"/>
</dbReference>
<keyword evidence="2" id="KW-1185">Reference proteome</keyword>
<dbReference type="InterPro" id="IPR027417">
    <property type="entry name" value="P-loop_NTPase"/>
</dbReference>
<dbReference type="KEGG" id="htq:FRZ44_03430"/>
<evidence type="ECO:0008006" key="3">
    <source>
        <dbReference type="Google" id="ProtNLM"/>
    </source>
</evidence>
<organism evidence="1 2">
    <name type="scientific">Hypericibacter terrae</name>
    <dbReference type="NCBI Taxonomy" id="2602015"/>
    <lineage>
        <taxon>Bacteria</taxon>
        <taxon>Pseudomonadati</taxon>
        <taxon>Pseudomonadota</taxon>
        <taxon>Alphaproteobacteria</taxon>
        <taxon>Rhodospirillales</taxon>
        <taxon>Dongiaceae</taxon>
        <taxon>Hypericibacter</taxon>
    </lineage>
</organism>
<name>A0A5J6MCL8_9PROT</name>
<dbReference type="EMBL" id="CP042906">
    <property type="protein sequence ID" value="QEX15063.1"/>
    <property type="molecule type" value="Genomic_DNA"/>
</dbReference>
<dbReference type="AlphaFoldDB" id="A0A5J6MCL8"/>